<keyword evidence="1" id="KW-0472">Membrane</keyword>
<keyword evidence="1" id="KW-0812">Transmembrane</keyword>
<protein>
    <submittedName>
        <fullName evidence="3">Gag/pol protein</fullName>
    </submittedName>
</protein>
<sequence length="236" mass="26736">MVPKPTPNSRPANISNTGSFITMGGSLVGLNGLYAIQLNVGTCILKRRDKTHRVLVDYKKKRNVDGKEETYKAKLVVKGIDYEETFSPVAMLNSIHIFLSIAMTLNYEMSQMDIKIAFLNVYLEESTYMISIYGLKQTSCLRTLPSVKLLSTQQFSTKDLGETNFVLGIRILKDQKKKKLIEFSQASYIYKILKCYAMVDSKKGSQPSASRFHLSLEDCPKTVKERINMRNVLVLL</sequence>
<keyword evidence="4" id="KW-1185">Reference proteome</keyword>
<feature type="transmembrane region" description="Helical" evidence="1">
    <location>
        <begin position="20"/>
        <end position="45"/>
    </location>
</feature>
<accession>A0A5B6VKY2</accession>
<dbReference type="AlphaFoldDB" id="A0A5B6VKY2"/>
<dbReference type="Proteomes" id="UP000325315">
    <property type="component" value="Unassembled WGS sequence"/>
</dbReference>
<evidence type="ECO:0000313" key="4">
    <source>
        <dbReference type="Proteomes" id="UP000325315"/>
    </source>
</evidence>
<evidence type="ECO:0000313" key="3">
    <source>
        <dbReference type="EMBL" id="KAA3469969.1"/>
    </source>
</evidence>
<keyword evidence="1" id="KW-1133">Transmembrane helix</keyword>
<name>A0A5B6VKY2_9ROSI</name>
<evidence type="ECO:0000259" key="2">
    <source>
        <dbReference type="Pfam" id="PF07727"/>
    </source>
</evidence>
<organism evidence="3 4">
    <name type="scientific">Gossypium australe</name>
    <dbReference type="NCBI Taxonomy" id="47621"/>
    <lineage>
        <taxon>Eukaryota</taxon>
        <taxon>Viridiplantae</taxon>
        <taxon>Streptophyta</taxon>
        <taxon>Embryophyta</taxon>
        <taxon>Tracheophyta</taxon>
        <taxon>Spermatophyta</taxon>
        <taxon>Magnoliopsida</taxon>
        <taxon>eudicotyledons</taxon>
        <taxon>Gunneridae</taxon>
        <taxon>Pentapetalae</taxon>
        <taxon>rosids</taxon>
        <taxon>malvids</taxon>
        <taxon>Malvales</taxon>
        <taxon>Malvaceae</taxon>
        <taxon>Malvoideae</taxon>
        <taxon>Gossypium</taxon>
    </lineage>
</organism>
<gene>
    <name evidence="3" type="ORF">EPI10_015712</name>
</gene>
<evidence type="ECO:0000256" key="1">
    <source>
        <dbReference type="SAM" id="Phobius"/>
    </source>
</evidence>
<reference evidence="4" key="1">
    <citation type="journal article" date="2019" name="Plant Biotechnol. J.">
        <title>Genome sequencing of the Australian wild diploid species Gossypium australe highlights disease resistance and delayed gland morphogenesis.</title>
        <authorList>
            <person name="Cai Y."/>
            <person name="Cai X."/>
            <person name="Wang Q."/>
            <person name="Wang P."/>
            <person name="Zhang Y."/>
            <person name="Cai C."/>
            <person name="Xu Y."/>
            <person name="Wang K."/>
            <person name="Zhou Z."/>
            <person name="Wang C."/>
            <person name="Geng S."/>
            <person name="Li B."/>
            <person name="Dong Q."/>
            <person name="Hou Y."/>
            <person name="Wang H."/>
            <person name="Ai P."/>
            <person name="Liu Z."/>
            <person name="Yi F."/>
            <person name="Sun M."/>
            <person name="An G."/>
            <person name="Cheng J."/>
            <person name="Zhang Y."/>
            <person name="Shi Q."/>
            <person name="Xie Y."/>
            <person name="Shi X."/>
            <person name="Chang Y."/>
            <person name="Huang F."/>
            <person name="Chen Y."/>
            <person name="Hong S."/>
            <person name="Mi L."/>
            <person name="Sun Q."/>
            <person name="Zhang L."/>
            <person name="Zhou B."/>
            <person name="Peng R."/>
            <person name="Zhang X."/>
            <person name="Liu F."/>
        </authorList>
    </citation>
    <scope>NUCLEOTIDE SEQUENCE [LARGE SCALE GENOMIC DNA]</scope>
    <source>
        <strain evidence="4">cv. PA1801</strain>
    </source>
</reference>
<dbReference type="EMBL" id="SMMG02000006">
    <property type="protein sequence ID" value="KAA3469969.1"/>
    <property type="molecule type" value="Genomic_DNA"/>
</dbReference>
<dbReference type="Pfam" id="PF07727">
    <property type="entry name" value="RVT_2"/>
    <property type="match status" value="1"/>
</dbReference>
<feature type="domain" description="Reverse transcriptase Ty1/copia-type" evidence="2">
    <location>
        <begin position="58"/>
        <end position="134"/>
    </location>
</feature>
<comment type="caution">
    <text evidence="3">The sequence shown here is derived from an EMBL/GenBank/DDBJ whole genome shotgun (WGS) entry which is preliminary data.</text>
</comment>
<dbReference type="InterPro" id="IPR013103">
    <property type="entry name" value="RVT_2"/>
</dbReference>
<dbReference type="OrthoDB" id="411615at2759"/>
<proteinExistence type="predicted"/>